<proteinExistence type="predicted"/>
<name>A0ABY4ZLQ5_9ACTN</name>
<protein>
    <submittedName>
        <fullName evidence="2">Transposase family protein</fullName>
    </submittedName>
</protein>
<dbReference type="RefSeq" id="WP_252556606.1">
    <property type="nucleotide sequence ID" value="NZ_CP099468.1"/>
</dbReference>
<gene>
    <name evidence="2" type="ORF">NFX46_21770</name>
</gene>
<evidence type="ECO:0000313" key="3">
    <source>
        <dbReference type="Proteomes" id="UP001056374"/>
    </source>
</evidence>
<reference evidence="2" key="1">
    <citation type="submission" date="2022-06" db="EMBL/GenBank/DDBJ databases">
        <title>Complete genome sequence of soil microorganisms Streptomyces sp. Qhu-M197 isolated from Alpine meadows habitats on the Tibetan Plateau.</title>
        <authorList>
            <person name="Zhang B."/>
            <person name="Xiang X."/>
            <person name="Fan J."/>
        </authorList>
    </citation>
    <scope>NUCLEOTIDE SEQUENCE</scope>
    <source>
        <strain evidence="2">Qhu-M197</strain>
    </source>
</reference>
<evidence type="ECO:0000259" key="1">
    <source>
        <dbReference type="Pfam" id="PF14690"/>
    </source>
</evidence>
<sequence>MNIALLRVDAQCTASGAPCPECGTWPSRVHGSYLRYPADVPSAARSVVLRLLVRRFICQNVSCGRQTFAEQGAVVTCSCTSSNAAAAISSS</sequence>
<dbReference type="InterPro" id="IPR029261">
    <property type="entry name" value="Transposase_Znf"/>
</dbReference>
<organism evidence="2 3">
    <name type="scientific">Streptomyces phaeoluteigriseus</name>
    <dbReference type="NCBI Taxonomy" id="114686"/>
    <lineage>
        <taxon>Bacteria</taxon>
        <taxon>Bacillati</taxon>
        <taxon>Actinomycetota</taxon>
        <taxon>Actinomycetes</taxon>
        <taxon>Kitasatosporales</taxon>
        <taxon>Streptomycetaceae</taxon>
        <taxon>Streptomyces</taxon>
        <taxon>Streptomyces aurantiacus group</taxon>
    </lineage>
</organism>
<evidence type="ECO:0000313" key="2">
    <source>
        <dbReference type="EMBL" id="USQ89640.1"/>
    </source>
</evidence>
<dbReference type="EMBL" id="CP099468">
    <property type="protein sequence ID" value="USQ89640.1"/>
    <property type="molecule type" value="Genomic_DNA"/>
</dbReference>
<feature type="domain" description="Transposase IS204/IS1001/IS1096/IS1165 zinc-finger" evidence="1">
    <location>
        <begin position="17"/>
        <end position="60"/>
    </location>
</feature>
<dbReference type="Proteomes" id="UP001056374">
    <property type="component" value="Chromosome"/>
</dbReference>
<dbReference type="Pfam" id="PF14690">
    <property type="entry name" value="Zn_ribbon_ISL3"/>
    <property type="match status" value="1"/>
</dbReference>
<accession>A0ABY4ZLQ5</accession>
<keyword evidence="3" id="KW-1185">Reference proteome</keyword>